<keyword evidence="2" id="KW-1185">Reference proteome</keyword>
<accession>A0A4Y2CDX6</accession>
<evidence type="ECO:0000313" key="2">
    <source>
        <dbReference type="Proteomes" id="UP000499080"/>
    </source>
</evidence>
<dbReference type="EMBL" id="BGPR01000175">
    <property type="protein sequence ID" value="GBM02018.1"/>
    <property type="molecule type" value="Genomic_DNA"/>
</dbReference>
<dbReference type="Proteomes" id="UP000499080">
    <property type="component" value="Unassembled WGS sequence"/>
</dbReference>
<evidence type="ECO:0000313" key="1">
    <source>
        <dbReference type="EMBL" id="GBM02018.1"/>
    </source>
</evidence>
<organism evidence="1 2">
    <name type="scientific">Araneus ventricosus</name>
    <name type="common">Orbweaver spider</name>
    <name type="synonym">Epeira ventricosa</name>
    <dbReference type="NCBI Taxonomy" id="182803"/>
    <lineage>
        <taxon>Eukaryota</taxon>
        <taxon>Metazoa</taxon>
        <taxon>Ecdysozoa</taxon>
        <taxon>Arthropoda</taxon>
        <taxon>Chelicerata</taxon>
        <taxon>Arachnida</taxon>
        <taxon>Araneae</taxon>
        <taxon>Araneomorphae</taxon>
        <taxon>Entelegynae</taxon>
        <taxon>Araneoidea</taxon>
        <taxon>Araneidae</taxon>
        <taxon>Araneus</taxon>
    </lineage>
</organism>
<dbReference type="AlphaFoldDB" id="A0A4Y2CDX6"/>
<protein>
    <submittedName>
        <fullName evidence="1">Uncharacterized protein</fullName>
    </submittedName>
</protein>
<gene>
    <name evidence="1" type="ORF">AVEN_269607_1</name>
</gene>
<proteinExistence type="predicted"/>
<sequence length="113" mass="12949">MSEIWMYEDGSIAVEGFELKAFINSTLKSRAEDRQRRASGFAIYRNLKRIADCRPIEFIINDRTRLEMATAGDICMVDVTLNEQPRFILASVYIHPSVNPADLKLFLFSGLMK</sequence>
<name>A0A4Y2CDX6_ARAVE</name>
<reference evidence="1 2" key="1">
    <citation type="journal article" date="2019" name="Sci. Rep.">
        <title>Orb-weaving spider Araneus ventricosus genome elucidates the spidroin gene catalogue.</title>
        <authorList>
            <person name="Kono N."/>
            <person name="Nakamura H."/>
            <person name="Ohtoshi R."/>
            <person name="Moran D.A.P."/>
            <person name="Shinohara A."/>
            <person name="Yoshida Y."/>
            <person name="Fujiwara M."/>
            <person name="Mori M."/>
            <person name="Tomita M."/>
            <person name="Arakawa K."/>
        </authorList>
    </citation>
    <scope>NUCLEOTIDE SEQUENCE [LARGE SCALE GENOMIC DNA]</scope>
</reference>
<comment type="caution">
    <text evidence="1">The sequence shown here is derived from an EMBL/GenBank/DDBJ whole genome shotgun (WGS) entry which is preliminary data.</text>
</comment>